<dbReference type="OrthoDB" id="9801938at2"/>
<comment type="cofactor">
    <cofactor evidence="5">
        <name>Mg(2+)</name>
        <dbReference type="ChEBI" id="CHEBI:18420"/>
    </cofactor>
</comment>
<sequence>MPAFPDTKPELRQRSLARRDALSEDARREKSLAIATHGADALSHGIGGLTVAGYHAIRSEADVGFLLGLLEQAGAQLALPAVLDRETIVFRSHLPHVPLVAGGFGTMAPGEGAALVEPDVLLMPLSVFDEKGNRIGYGAGHYDRAIDRLHAIGRRPVLIGVAFDLQEVPSVPAEPHDVPLDGIVTESGLRWFSAIPTSFA</sequence>
<keyword evidence="6" id="KW-0436">Ligase</keyword>
<comment type="similarity">
    <text evidence="1 5">Belongs to the 5-formyltetrahydrofolate cyclo-ligase family.</text>
</comment>
<evidence type="ECO:0000313" key="6">
    <source>
        <dbReference type="EMBL" id="AJY46365.1"/>
    </source>
</evidence>
<keyword evidence="7" id="KW-1185">Reference proteome</keyword>
<dbReference type="GO" id="GO:0030272">
    <property type="term" value="F:5-formyltetrahydrofolate cyclo-ligase activity"/>
    <property type="evidence" value="ECO:0007669"/>
    <property type="project" value="UniProtKB-EC"/>
</dbReference>
<evidence type="ECO:0000256" key="5">
    <source>
        <dbReference type="RuleBase" id="RU361279"/>
    </source>
</evidence>
<proteinExistence type="inferred from homology"/>
<gene>
    <name evidence="6" type="ORF">TM49_12880</name>
</gene>
<dbReference type="PANTHER" id="PTHR23407:SF1">
    <property type="entry name" value="5-FORMYLTETRAHYDROFOLATE CYCLO-LIGASE"/>
    <property type="match status" value="1"/>
</dbReference>
<dbReference type="SUPFAM" id="SSF100950">
    <property type="entry name" value="NagB/RpiA/CoA transferase-like"/>
    <property type="match status" value="1"/>
</dbReference>
<dbReference type="Pfam" id="PF01812">
    <property type="entry name" value="5-FTHF_cyc-lig"/>
    <property type="match status" value="1"/>
</dbReference>
<keyword evidence="2 4" id="KW-0547">Nucleotide-binding</keyword>
<name>A0A0D5LR20_MAREN</name>
<dbReference type="PATRIC" id="fig|1486262.3.peg.2663"/>
<evidence type="ECO:0000256" key="4">
    <source>
        <dbReference type="PIRSR" id="PIRSR006806-1"/>
    </source>
</evidence>
<dbReference type="PIRSF" id="PIRSF006806">
    <property type="entry name" value="FTHF_cligase"/>
    <property type="match status" value="1"/>
</dbReference>
<dbReference type="STRING" id="1486262.TM49_12880"/>
<dbReference type="InterPro" id="IPR002698">
    <property type="entry name" value="FTHF_cligase"/>
</dbReference>
<keyword evidence="3 4" id="KW-0067">ATP-binding</keyword>
<dbReference type="GO" id="GO:0046872">
    <property type="term" value="F:metal ion binding"/>
    <property type="evidence" value="ECO:0007669"/>
    <property type="project" value="UniProtKB-KW"/>
</dbReference>
<feature type="binding site" evidence="4">
    <location>
        <begin position="8"/>
        <end position="12"/>
    </location>
    <ligand>
        <name>ATP</name>
        <dbReference type="ChEBI" id="CHEBI:30616"/>
    </ligand>
</feature>
<keyword evidence="5" id="KW-0460">Magnesium</keyword>
<dbReference type="EC" id="6.3.3.2" evidence="5"/>
<dbReference type="GO" id="GO:0005524">
    <property type="term" value="F:ATP binding"/>
    <property type="evidence" value="ECO:0007669"/>
    <property type="project" value="UniProtKB-KW"/>
</dbReference>
<evidence type="ECO:0000256" key="2">
    <source>
        <dbReference type="ARBA" id="ARBA00022741"/>
    </source>
</evidence>
<protein>
    <recommendedName>
        <fullName evidence="5">5-formyltetrahydrofolate cyclo-ligase</fullName>
        <ecNumber evidence="5">6.3.3.2</ecNumber>
    </recommendedName>
</protein>
<dbReference type="GO" id="GO:0035999">
    <property type="term" value="P:tetrahydrofolate interconversion"/>
    <property type="evidence" value="ECO:0007669"/>
    <property type="project" value="TreeGrafter"/>
</dbReference>
<dbReference type="Proteomes" id="UP000032611">
    <property type="component" value="Chromosome"/>
</dbReference>
<dbReference type="NCBIfam" id="TIGR02727">
    <property type="entry name" value="MTHFS_bact"/>
    <property type="match status" value="1"/>
</dbReference>
<feature type="binding site" evidence="4">
    <location>
        <begin position="134"/>
        <end position="142"/>
    </location>
    <ligand>
        <name>ATP</name>
        <dbReference type="ChEBI" id="CHEBI:30616"/>
    </ligand>
</feature>
<dbReference type="EMBL" id="CP010803">
    <property type="protein sequence ID" value="AJY46365.1"/>
    <property type="molecule type" value="Genomic_DNA"/>
</dbReference>
<dbReference type="GO" id="GO:0009396">
    <property type="term" value="P:folic acid-containing compound biosynthetic process"/>
    <property type="evidence" value="ECO:0007669"/>
    <property type="project" value="TreeGrafter"/>
</dbReference>
<dbReference type="Gene3D" id="3.40.50.10420">
    <property type="entry name" value="NagB/RpiA/CoA transferase-like"/>
    <property type="match status" value="1"/>
</dbReference>
<feature type="binding site" evidence="4">
    <location>
        <position position="60"/>
    </location>
    <ligand>
        <name>substrate</name>
    </ligand>
</feature>
<dbReference type="RefSeq" id="WP_045681785.1">
    <property type="nucleotide sequence ID" value="NZ_CP010803.1"/>
</dbReference>
<dbReference type="HOGENOM" id="CLU_066245_0_1_5"/>
<dbReference type="PANTHER" id="PTHR23407">
    <property type="entry name" value="ATPASE INHIBITOR/5-FORMYLTETRAHYDROFOLATE CYCLO-LIGASE"/>
    <property type="match status" value="1"/>
</dbReference>
<organism evidence="6 7">
    <name type="scientific">Martelella endophytica</name>
    <dbReference type="NCBI Taxonomy" id="1486262"/>
    <lineage>
        <taxon>Bacteria</taxon>
        <taxon>Pseudomonadati</taxon>
        <taxon>Pseudomonadota</taxon>
        <taxon>Alphaproteobacteria</taxon>
        <taxon>Hyphomicrobiales</taxon>
        <taxon>Aurantimonadaceae</taxon>
        <taxon>Martelella</taxon>
    </lineage>
</organism>
<evidence type="ECO:0000313" key="7">
    <source>
        <dbReference type="Proteomes" id="UP000032611"/>
    </source>
</evidence>
<accession>A0A0D5LR20</accession>
<evidence type="ECO:0000256" key="1">
    <source>
        <dbReference type="ARBA" id="ARBA00010638"/>
    </source>
</evidence>
<comment type="catalytic activity">
    <reaction evidence="5">
        <text>(6S)-5-formyl-5,6,7,8-tetrahydrofolate + ATP = (6R)-5,10-methenyltetrahydrofolate + ADP + phosphate</text>
        <dbReference type="Rhea" id="RHEA:10488"/>
        <dbReference type="ChEBI" id="CHEBI:30616"/>
        <dbReference type="ChEBI" id="CHEBI:43474"/>
        <dbReference type="ChEBI" id="CHEBI:57455"/>
        <dbReference type="ChEBI" id="CHEBI:57457"/>
        <dbReference type="ChEBI" id="CHEBI:456216"/>
        <dbReference type="EC" id="6.3.3.2"/>
    </reaction>
</comment>
<keyword evidence="5" id="KW-0479">Metal-binding</keyword>
<reference evidence="6 7" key="1">
    <citation type="journal article" date="2015" name="Genome Announc.">
        <title>Complete genome sequence of Martelella endophytica YC6887, which has antifungal activity associated with a halophyte.</title>
        <authorList>
            <person name="Khan A."/>
            <person name="Khan H."/>
            <person name="Chung E.J."/>
            <person name="Hossain M.T."/>
            <person name="Chung Y.R."/>
        </authorList>
    </citation>
    <scope>NUCLEOTIDE SEQUENCE [LARGE SCALE GENOMIC DNA]</scope>
    <source>
        <strain evidence="6">YC6887</strain>
    </source>
</reference>
<dbReference type="AlphaFoldDB" id="A0A0D5LR20"/>
<dbReference type="KEGG" id="mey:TM49_12880"/>
<evidence type="ECO:0000256" key="3">
    <source>
        <dbReference type="ARBA" id="ARBA00022840"/>
    </source>
</evidence>
<dbReference type="InterPro" id="IPR024185">
    <property type="entry name" value="FTHF_cligase-like_sf"/>
</dbReference>
<dbReference type="InterPro" id="IPR037171">
    <property type="entry name" value="NagB/RpiA_transferase-like"/>
</dbReference>